<evidence type="ECO:0000256" key="1">
    <source>
        <dbReference type="ARBA" id="ARBA00004167"/>
    </source>
</evidence>
<dbReference type="GO" id="GO:0016020">
    <property type="term" value="C:membrane"/>
    <property type="evidence" value="ECO:0007669"/>
    <property type="project" value="UniProtKB-SubCell"/>
</dbReference>
<proteinExistence type="inferred from homology"/>
<dbReference type="Proteomes" id="UP000295070">
    <property type="component" value="Chromosome 9"/>
</dbReference>
<evidence type="ECO:0000313" key="9">
    <source>
        <dbReference type="Proteomes" id="UP000295070"/>
    </source>
</evidence>
<reference evidence="8 9" key="1">
    <citation type="submission" date="2019-01" db="EMBL/GenBank/DDBJ databases">
        <title>A chromosome-scale genome assembly of the yellow perch, Perca flavescens.</title>
        <authorList>
            <person name="Feron R."/>
            <person name="Morvezen R."/>
            <person name="Bestin A."/>
            <person name="Haffray P."/>
            <person name="Klopp C."/>
            <person name="Zahm M."/>
            <person name="Cabau C."/>
            <person name="Roques C."/>
            <person name="Donnadieu C."/>
            <person name="Bouchez O."/>
            <person name="Christie M."/>
            <person name="Larson W."/>
            <person name="Guiguen Y."/>
        </authorList>
    </citation>
    <scope>NUCLEOTIDE SEQUENCE [LARGE SCALE GENOMIC DNA]</scope>
    <source>
        <strain evidence="8">YP-PL-M2</strain>
        <tissue evidence="8">Blood</tissue>
    </source>
</reference>
<feature type="chain" id="PRO_5019754969" description="PDZK1-interacting protein 1" evidence="7">
    <location>
        <begin position="21"/>
        <end position="113"/>
    </location>
</feature>
<evidence type="ECO:0000256" key="7">
    <source>
        <dbReference type="SAM" id="SignalP"/>
    </source>
</evidence>
<keyword evidence="4 6" id="KW-0472">Membrane</keyword>
<feature type="signal peptide" evidence="7">
    <location>
        <begin position="1"/>
        <end position="20"/>
    </location>
</feature>
<keyword evidence="2 6" id="KW-0812">Transmembrane</keyword>
<accession>A0A484D182</accession>
<keyword evidence="7" id="KW-0732">Signal</keyword>
<feature type="transmembrane region" description="Helical" evidence="6">
    <location>
        <begin position="36"/>
        <end position="55"/>
    </location>
</feature>
<dbReference type="EMBL" id="SCKG01000009">
    <property type="protein sequence ID" value="TDH09015.1"/>
    <property type="molecule type" value="Genomic_DNA"/>
</dbReference>
<dbReference type="Pfam" id="PF15807">
    <property type="entry name" value="MAP17"/>
    <property type="match status" value="1"/>
</dbReference>
<evidence type="ECO:0000256" key="5">
    <source>
        <dbReference type="ARBA" id="ARBA00049650"/>
    </source>
</evidence>
<comment type="subcellular location">
    <subcellularLocation>
        <location evidence="1">Membrane</location>
        <topology evidence="1">Single-pass membrane protein</topology>
    </subcellularLocation>
</comment>
<protein>
    <recommendedName>
        <fullName evidence="10">PDZK1-interacting protein 1</fullName>
    </recommendedName>
</protein>
<dbReference type="STRING" id="8167.A0A484D182"/>
<organism evidence="8 9">
    <name type="scientific">Perca flavescens</name>
    <name type="common">American yellow perch</name>
    <name type="synonym">Morone flavescens</name>
    <dbReference type="NCBI Taxonomy" id="8167"/>
    <lineage>
        <taxon>Eukaryota</taxon>
        <taxon>Metazoa</taxon>
        <taxon>Chordata</taxon>
        <taxon>Craniata</taxon>
        <taxon>Vertebrata</taxon>
        <taxon>Euteleostomi</taxon>
        <taxon>Actinopterygii</taxon>
        <taxon>Neopterygii</taxon>
        <taxon>Teleostei</taxon>
        <taxon>Neoteleostei</taxon>
        <taxon>Acanthomorphata</taxon>
        <taxon>Eupercaria</taxon>
        <taxon>Perciformes</taxon>
        <taxon>Percoidei</taxon>
        <taxon>Percidae</taxon>
        <taxon>Percinae</taxon>
        <taxon>Perca</taxon>
    </lineage>
</organism>
<name>A0A484D182_PERFV</name>
<evidence type="ECO:0000256" key="4">
    <source>
        <dbReference type="ARBA" id="ARBA00023136"/>
    </source>
</evidence>
<dbReference type="InterPro" id="IPR031627">
    <property type="entry name" value="PDZK1IP1/SMIM24"/>
</dbReference>
<evidence type="ECO:0000256" key="2">
    <source>
        <dbReference type="ARBA" id="ARBA00022692"/>
    </source>
</evidence>
<keyword evidence="9" id="KW-1185">Reference proteome</keyword>
<comment type="caution">
    <text evidence="8">The sequence shown here is derived from an EMBL/GenBank/DDBJ whole genome shotgun (WGS) entry which is preliminary data.</text>
</comment>
<evidence type="ECO:0000313" key="8">
    <source>
        <dbReference type="EMBL" id="TDH09015.1"/>
    </source>
</evidence>
<gene>
    <name evidence="8" type="ORF">EPR50_G00103580</name>
</gene>
<sequence length="113" mass="12254">MGKLCALISCVLLSVAAVTAQTAQTGTTERLLPQWLTGIIAVAGFLFLAFVVLLVQKAWCDEPITMKSTVESVRQDDVDGNAYEVLDMVRSKDDKNAYENLAMDGPEDNVTSI</sequence>
<dbReference type="PANTHER" id="PTHR15296:SF1">
    <property type="entry name" value="PDZK1 INTERACTING PROTEIN 1"/>
    <property type="match status" value="1"/>
</dbReference>
<keyword evidence="3 6" id="KW-1133">Transmembrane helix</keyword>
<dbReference type="AlphaFoldDB" id="A0A484D182"/>
<dbReference type="PANTHER" id="PTHR15296">
    <property type="entry name" value="MEMBRANE-ASSOCIATED PROTEIN MAP17"/>
    <property type="match status" value="1"/>
</dbReference>
<comment type="similarity">
    <text evidence="5">Belongs to the PDZK1-interacting protein 1/SMIM24 family.</text>
</comment>
<evidence type="ECO:0008006" key="10">
    <source>
        <dbReference type="Google" id="ProtNLM"/>
    </source>
</evidence>
<evidence type="ECO:0000256" key="3">
    <source>
        <dbReference type="ARBA" id="ARBA00022989"/>
    </source>
</evidence>
<evidence type="ECO:0000256" key="6">
    <source>
        <dbReference type="SAM" id="Phobius"/>
    </source>
</evidence>